<dbReference type="Proteomes" id="UP000270185">
    <property type="component" value="Chromosome"/>
</dbReference>
<keyword evidence="1" id="KW-0732">Signal</keyword>
<keyword evidence="4" id="KW-1185">Reference proteome</keyword>
<dbReference type="OrthoDB" id="1262221at2"/>
<feature type="chain" id="PRO_5018018886" description="DUF6759 domain-containing protein" evidence="1">
    <location>
        <begin position="21"/>
        <end position="149"/>
    </location>
</feature>
<dbReference type="KEGG" id="ccas:EIB73_07985"/>
<proteinExistence type="predicted"/>
<accession>A0A3G8XXZ0</accession>
<reference evidence="4" key="1">
    <citation type="submission" date="2018-11" db="EMBL/GenBank/DDBJ databases">
        <title>Proposal to divide the Flavobacteriaceae and reorganize its genera based on Amino Acid Identity values calculated from whole genome sequences.</title>
        <authorList>
            <person name="Nicholson A.C."/>
            <person name="Gulvik C.A."/>
            <person name="Whitney A.M."/>
            <person name="Humrighouse B.W."/>
            <person name="Bell M."/>
            <person name="Holmes B."/>
            <person name="Steigerwalt A.G."/>
            <person name="Villarma A."/>
            <person name="Sheth M."/>
            <person name="Batra D."/>
            <person name="Pryor J."/>
            <person name="Bernardet J.-F."/>
            <person name="Hugo C."/>
            <person name="Kampfer P."/>
            <person name="Newman J.D."/>
            <person name="McQuiston J.R."/>
        </authorList>
    </citation>
    <scope>NUCLEOTIDE SEQUENCE [LARGE SCALE GENOMIC DNA]</scope>
    <source>
        <strain evidence="4">G0081</strain>
    </source>
</reference>
<evidence type="ECO:0000259" key="2">
    <source>
        <dbReference type="Pfam" id="PF20545"/>
    </source>
</evidence>
<dbReference type="EMBL" id="CP034159">
    <property type="protein sequence ID" value="AZI33116.1"/>
    <property type="molecule type" value="Genomic_DNA"/>
</dbReference>
<evidence type="ECO:0000256" key="1">
    <source>
        <dbReference type="SAM" id="SignalP"/>
    </source>
</evidence>
<evidence type="ECO:0000313" key="3">
    <source>
        <dbReference type="EMBL" id="AZI33116.1"/>
    </source>
</evidence>
<dbReference type="PROSITE" id="PS51257">
    <property type="entry name" value="PROKAR_LIPOPROTEIN"/>
    <property type="match status" value="1"/>
</dbReference>
<name>A0A3G8XXZ0_9FLAO</name>
<dbReference type="AlphaFoldDB" id="A0A3G8XXZ0"/>
<feature type="signal peptide" evidence="1">
    <location>
        <begin position="1"/>
        <end position="20"/>
    </location>
</feature>
<dbReference type="Pfam" id="PF20545">
    <property type="entry name" value="DUF6759"/>
    <property type="match status" value="1"/>
</dbReference>
<sequence length="149" mass="16514">MKIIYAVSVLFLVLSCDALPMTNPVYRPYPSASSSGSSTNENQEFTSLMQKDAINKKRVTAEVLTYLLNDTDPKDLSTAAVIENTSNCNIILRLVGINSDEIYNLPIARHSKNQFVVKKGSYTLKSKICGANYYSQKNLSDPLILKLSN</sequence>
<feature type="domain" description="DUF6759" evidence="2">
    <location>
        <begin position="54"/>
        <end position="148"/>
    </location>
</feature>
<protein>
    <recommendedName>
        <fullName evidence="2">DUF6759 domain-containing protein</fullName>
    </recommendedName>
</protein>
<gene>
    <name evidence="3" type="ORF">EIB73_07985</name>
</gene>
<evidence type="ECO:0000313" key="4">
    <source>
        <dbReference type="Proteomes" id="UP000270185"/>
    </source>
</evidence>
<dbReference type="RefSeq" id="WP_125024275.1">
    <property type="nucleotide sequence ID" value="NZ_CP034159.1"/>
</dbReference>
<organism evidence="3 4">
    <name type="scientific">Kaistella carnis</name>
    <dbReference type="NCBI Taxonomy" id="1241979"/>
    <lineage>
        <taxon>Bacteria</taxon>
        <taxon>Pseudomonadati</taxon>
        <taxon>Bacteroidota</taxon>
        <taxon>Flavobacteriia</taxon>
        <taxon>Flavobacteriales</taxon>
        <taxon>Weeksellaceae</taxon>
        <taxon>Chryseobacterium group</taxon>
        <taxon>Kaistella</taxon>
    </lineage>
</organism>
<dbReference type="InterPro" id="IPR046647">
    <property type="entry name" value="DUF6759"/>
</dbReference>